<dbReference type="EMBL" id="HG994370">
    <property type="protein sequence ID" value="CAF2065616.1"/>
    <property type="molecule type" value="Genomic_DNA"/>
</dbReference>
<dbReference type="AlphaFoldDB" id="A0A816QWR6"/>
<reference evidence="2" key="1">
    <citation type="submission" date="2021-01" db="EMBL/GenBank/DDBJ databases">
        <authorList>
            <consortium name="Genoscope - CEA"/>
            <person name="William W."/>
        </authorList>
    </citation>
    <scope>NUCLEOTIDE SEQUENCE</scope>
</reference>
<dbReference type="Proteomes" id="UP001295469">
    <property type="component" value="Chromosome C06"/>
</dbReference>
<evidence type="ECO:0000313" key="2">
    <source>
        <dbReference type="EMBL" id="CAF2065616.1"/>
    </source>
</evidence>
<name>A0A816QWR6_BRANA</name>
<proteinExistence type="predicted"/>
<feature type="region of interest" description="Disordered" evidence="1">
    <location>
        <begin position="1"/>
        <end position="23"/>
    </location>
</feature>
<accession>A0A816QWR6</accession>
<sequence>MEKPPPRDQTGFEIDQSRFSNSPSGESLEYLALLSLSIQICVRSCCQRQQEVDDDHTQAFLLLPKER</sequence>
<organism evidence="2">
    <name type="scientific">Brassica napus</name>
    <name type="common">Rape</name>
    <dbReference type="NCBI Taxonomy" id="3708"/>
    <lineage>
        <taxon>Eukaryota</taxon>
        <taxon>Viridiplantae</taxon>
        <taxon>Streptophyta</taxon>
        <taxon>Embryophyta</taxon>
        <taxon>Tracheophyta</taxon>
        <taxon>Spermatophyta</taxon>
        <taxon>Magnoliopsida</taxon>
        <taxon>eudicotyledons</taxon>
        <taxon>Gunneridae</taxon>
        <taxon>Pentapetalae</taxon>
        <taxon>rosids</taxon>
        <taxon>malvids</taxon>
        <taxon>Brassicales</taxon>
        <taxon>Brassicaceae</taxon>
        <taxon>Brassiceae</taxon>
        <taxon>Brassica</taxon>
    </lineage>
</organism>
<gene>
    <name evidence="2" type="ORF">DARMORV10_C06P52660.1</name>
</gene>
<protein>
    <submittedName>
        <fullName evidence="2">(rape) hypothetical protein</fullName>
    </submittedName>
</protein>
<evidence type="ECO:0000256" key="1">
    <source>
        <dbReference type="SAM" id="MobiDB-lite"/>
    </source>
</evidence>